<dbReference type="GO" id="GO:0043531">
    <property type="term" value="F:ADP binding"/>
    <property type="evidence" value="ECO:0007669"/>
    <property type="project" value="InterPro"/>
</dbReference>
<evidence type="ECO:0000256" key="2">
    <source>
        <dbReference type="ARBA" id="ARBA00022737"/>
    </source>
</evidence>
<evidence type="ECO:0000256" key="5">
    <source>
        <dbReference type="ARBA" id="ARBA00022840"/>
    </source>
</evidence>
<keyword evidence="3" id="KW-0547">Nucleotide-binding</keyword>
<gene>
    <name evidence="9" type="ORF">glysoja_044140</name>
</gene>
<dbReference type="Pfam" id="PF25019">
    <property type="entry name" value="LRR_R13L1-DRL21"/>
    <property type="match status" value="1"/>
</dbReference>
<dbReference type="SUPFAM" id="SSF52540">
    <property type="entry name" value="P-loop containing nucleoside triphosphate hydrolases"/>
    <property type="match status" value="1"/>
</dbReference>
<dbReference type="PRINTS" id="PR00364">
    <property type="entry name" value="DISEASERSIST"/>
</dbReference>
<dbReference type="FunFam" id="3.40.50.300:FF:001091">
    <property type="entry name" value="Probable disease resistance protein At1g61300"/>
    <property type="match status" value="1"/>
</dbReference>
<protein>
    <submittedName>
        <fullName evidence="9">Putative disease resistance RPP13-like protein 1</fullName>
    </submittedName>
</protein>
<dbReference type="GO" id="GO:0051707">
    <property type="term" value="P:response to other organism"/>
    <property type="evidence" value="ECO:0007669"/>
    <property type="project" value="UniProtKB-ARBA"/>
</dbReference>
<dbReference type="AlphaFoldDB" id="A0A0B2S7X0"/>
<dbReference type="EMBL" id="KN644147">
    <property type="protein sequence ID" value="KHN42771.1"/>
    <property type="molecule type" value="Genomic_DNA"/>
</dbReference>
<dbReference type="InterPro" id="IPR027417">
    <property type="entry name" value="P-loop_NTPase"/>
</dbReference>
<dbReference type="InterPro" id="IPR032675">
    <property type="entry name" value="LRR_dom_sf"/>
</dbReference>
<dbReference type="InterPro" id="IPR042197">
    <property type="entry name" value="Apaf_helical"/>
</dbReference>
<dbReference type="SUPFAM" id="SSF52058">
    <property type="entry name" value="L domain-like"/>
    <property type="match status" value="2"/>
</dbReference>
<evidence type="ECO:0000259" key="6">
    <source>
        <dbReference type="Pfam" id="PF00931"/>
    </source>
</evidence>
<dbReference type="Pfam" id="PF00931">
    <property type="entry name" value="NB-ARC"/>
    <property type="match status" value="1"/>
</dbReference>
<keyword evidence="1" id="KW-0433">Leucine-rich repeat</keyword>
<evidence type="ECO:0000259" key="8">
    <source>
        <dbReference type="Pfam" id="PF25019"/>
    </source>
</evidence>
<dbReference type="PANTHER" id="PTHR36766:SF40">
    <property type="entry name" value="DISEASE RESISTANCE PROTEIN RGA3"/>
    <property type="match status" value="1"/>
</dbReference>
<dbReference type="GO" id="GO:0006952">
    <property type="term" value="P:defense response"/>
    <property type="evidence" value="ECO:0007669"/>
    <property type="project" value="UniProtKB-KW"/>
</dbReference>
<keyword evidence="4" id="KW-0611">Plant defense</keyword>
<keyword evidence="2" id="KW-0677">Repeat</keyword>
<dbReference type="GO" id="GO:0005524">
    <property type="term" value="F:ATP binding"/>
    <property type="evidence" value="ECO:0007669"/>
    <property type="project" value="UniProtKB-KW"/>
</dbReference>
<reference evidence="9" key="1">
    <citation type="submission" date="2014-07" db="EMBL/GenBank/DDBJ databases">
        <title>Identification of a novel salt tolerance gene in wild soybean by whole-genome sequencing.</title>
        <authorList>
            <person name="Lam H.-M."/>
            <person name="Qi X."/>
            <person name="Li M.-W."/>
            <person name="Liu X."/>
            <person name="Xie M."/>
            <person name="Ni M."/>
            <person name="Xu X."/>
        </authorList>
    </citation>
    <scope>NUCLEOTIDE SEQUENCE [LARGE SCALE GENOMIC DNA]</scope>
    <source>
        <tissue evidence="9">Root</tissue>
    </source>
</reference>
<proteinExistence type="predicted"/>
<sequence>MALEFVGGALLSAFLQVEFDRLTSYQVLDSFHRRKLDETLSSKLKIKLLSIDALAHHAEQKQFRDQHVKSWLVAVKVAVLDAEDLLDDIDYELSKCKVDAESESQTYTCKVLNFFKSHVRSFDKDIKSRMEQLLDSLEFLSNQKGDLGLKNASGVGVGSGLGGELSHKSPSTSFLSESVFYGRDDDKEIILNRMISDTHNCNQLSILSIVGLGGLGKTMLAQHVYHHSGIEGIFDIKAWVCVSDEFDDFKVSRAILDTITNSADDSRELEMVHARLKEKLPGKRFLLVLDDVWNECQSKWEEVQKALDFGAQGSKILITTRSKKVASTMRSKEHHLKQLQEDYCRQLLAEHAFRDDNSQPDPDCKEIGMKIVEKCKGLPLALKTMGSLLHRKSVSEWKSVLQSEMWELEDSDIVPALGELNLHGRLSIGELQNIESPSDASAVDLKNKAHLVELKLKWDGIGDQNTDDSTKERDVIVIENLQPSKHLEKLSIKNYGGMQFPSWLSDNSLWNVVSLSLKNCQSCQCLPSLGLLPSLKELTIERFDRIMGIDADFYGSSSSSFTSLETLKFSDMKEWEKWECQVVTGAFPPLQHLSIKGNCQCIFENSTEAWFLELIRQMISLTSSLERLYVISCPNMNIPMSGCHDFFISLMIIDGCDSLTIFPLDFFPTLSKLHLSGCLSLQRISHRHTHNNLKELEIWECPQLESLPERMHILLPSLDELLIADCPKLESFPHGGLPSNLKEMYLHNCFKLITSLKGALRDNSSLETLNIGKLDVESFPDEGLLPLSLTSLCIYNSLNLKRLDYNPDEGSLPLSLLLCGSLIVQILKNWTTRVSATSHLSKGCFLKTAPASNAYQRRVFPYPFHIWKFGTVCCSNRVARNQKA</sequence>
<dbReference type="Gene3D" id="1.20.5.4130">
    <property type="match status" value="1"/>
</dbReference>
<feature type="domain" description="NB-ARC" evidence="6">
    <location>
        <begin position="201"/>
        <end position="356"/>
    </location>
</feature>
<dbReference type="Gene3D" id="3.40.50.300">
    <property type="entry name" value="P-loop containing nucleotide triphosphate hydrolases"/>
    <property type="match status" value="1"/>
</dbReference>
<dbReference type="Gene3D" id="3.80.10.10">
    <property type="entry name" value="Ribonuclease Inhibitor"/>
    <property type="match status" value="1"/>
</dbReference>
<dbReference type="PANTHER" id="PTHR36766">
    <property type="entry name" value="PLANT BROAD-SPECTRUM MILDEW RESISTANCE PROTEIN RPW8"/>
    <property type="match status" value="1"/>
</dbReference>
<dbReference type="Gene3D" id="1.10.8.430">
    <property type="entry name" value="Helical domain of apoptotic protease-activating factors"/>
    <property type="match status" value="1"/>
</dbReference>
<feature type="domain" description="Disease resistance N-terminal" evidence="7">
    <location>
        <begin position="32"/>
        <end position="102"/>
    </location>
</feature>
<organism evidence="9">
    <name type="scientific">Glycine soja</name>
    <name type="common">Wild soybean</name>
    <dbReference type="NCBI Taxonomy" id="3848"/>
    <lineage>
        <taxon>Eukaryota</taxon>
        <taxon>Viridiplantae</taxon>
        <taxon>Streptophyta</taxon>
        <taxon>Embryophyta</taxon>
        <taxon>Tracheophyta</taxon>
        <taxon>Spermatophyta</taxon>
        <taxon>Magnoliopsida</taxon>
        <taxon>eudicotyledons</taxon>
        <taxon>Gunneridae</taxon>
        <taxon>Pentapetalae</taxon>
        <taxon>rosids</taxon>
        <taxon>fabids</taxon>
        <taxon>Fabales</taxon>
        <taxon>Fabaceae</taxon>
        <taxon>Papilionoideae</taxon>
        <taxon>50 kb inversion clade</taxon>
        <taxon>NPAAA clade</taxon>
        <taxon>indigoferoid/millettioid clade</taxon>
        <taxon>Phaseoleae</taxon>
        <taxon>Glycine</taxon>
        <taxon>Glycine subgen. Soja</taxon>
    </lineage>
</organism>
<evidence type="ECO:0000256" key="3">
    <source>
        <dbReference type="ARBA" id="ARBA00022741"/>
    </source>
</evidence>
<keyword evidence="5" id="KW-0067">ATP-binding</keyword>
<evidence type="ECO:0000256" key="1">
    <source>
        <dbReference type="ARBA" id="ARBA00022614"/>
    </source>
</evidence>
<dbReference type="InterPro" id="IPR056789">
    <property type="entry name" value="LRR_R13L1-DRL21"/>
</dbReference>
<dbReference type="Proteomes" id="UP000053555">
    <property type="component" value="Unassembled WGS sequence"/>
</dbReference>
<dbReference type="InterPro" id="IPR041118">
    <property type="entry name" value="Rx_N"/>
</dbReference>
<evidence type="ECO:0000313" key="9">
    <source>
        <dbReference type="EMBL" id="KHN42771.1"/>
    </source>
</evidence>
<feature type="domain" description="R13L1/DRL21-like LRR repeat region" evidence="8">
    <location>
        <begin position="417"/>
        <end position="542"/>
    </location>
</feature>
<dbReference type="InterPro" id="IPR002182">
    <property type="entry name" value="NB-ARC"/>
</dbReference>
<accession>A0A0B2S7X0</accession>
<dbReference type="Pfam" id="PF18052">
    <property type="entry name" value="Rx_N"/>
    <property type="match status" value="1"/>
</dbReference>
<evidence type="ECO:0000256" key="4">
    <source>
        <dbReference type="ARBA" id="ARBA00022821"/>
    </source>
</evidence>
<evidence type="ECO:0000259" key="7">
    <source>
        <dbReference type="Pfam" id="PF18052"/>
    </source>
</evidence>
<name>A0A0B2S7X0_GLYSO</name>